<gene>
    <name evidence="1" type="primary">PGF</name>
</gene>
<sequence length="31" mass="3487">DMMSQMCSFGFRSGEQVGQSRYQCFHLPGTA</sequence>
<evidence type="ECO:0000313" key="1">
    <source>
        <dbReference type="EMBL" id="SBS48576.1"/>
    </source>
</evidence>
<name>A0A1A8ULV6_NOTFU</name>
<protein>
    <submittedName>
        <fullName evidence="1">Placental growth factor</fullName>
    </submittedName>
</protein>
<reference evidence="1" key="2">
    <citation type="submission" date="2016-06" db="EMBL/GenBank/DDBJ databases">
        <title>The genome of a short-lived fish provides insights into sex chromosome evolution and the genetic control of aging.</title>
        <authorList>
            <person name="Reichwald K."/>
            <person name="Felder M."/>
            <person name="Petzold A."/>
            <person name="Koch P."/>
            <person name="Groth M."/>
            <person name="Platzer M."/>
        </authorList>
    </citation>
    <scope>NUCLEOTIDE SEQUENCE</scope>
    <source>
        <tissue evidence="1">Brain</tissue>
    </source>
</reference>
<proteinExistence type="predicted"/>
<organism evidence="1">
    <name type="scientific">Nothobranchius furzeri</name>
    <name type="common">Turquoise killifish</name>
    <dbReference type="NCBI Taxonomy" id="105023"/>
    <lineage>
        <taxon>Eukaryota</taxon>
        <taxon>Metazoa</taxon>
        <taxon>Chordata</taxon>
        <taxon>Craniata</taxon>
        <taxon>Vertebrata</taxon>
        <taxon>Euteleostomi</taxon>
        <taxon>Actinopterygii</taxon>
        <taxon>Neopterygii</taxon>
        <taxon>Teleostei</taxon>
        <taxon>Neoteleostei</taxon>
        <taxon>Acanthomorphata</taxon>
        <taxon>Ovalentaria</taxon>
        <taxon>Atherinomorphae</taxon>
        <taxon>Cyprinodontiformes</taxon>
        <taxon>Nothobranchiidae</taxon>
        <taxon>Nothobranchius</taxon>
    </lineage>
</organism>
<dbReference type="EMBL" id="HAEJ01008119">
    <property type="protein sequence ID" value="SBS48576.1"/>
    <property type="molecule type" value="Transcribed_RNA"/>
</dbReference>
<accession>A0A1A8ULV6</accession>
<feature type="non-terminal residue" evidence="1">
    <location>
        <position position="1"/>
    </location>
</feature>
<dbReference type="AlphaFoldDB" id="A0A1A8ULV6"/>
<reference evidence="1" key="1">
    <citation type="submission" date="2016-05" db="EMBL/GenBank/DDBJ databases">
        <authorList>
            <person name="Lavstsen T."/>
            <person name="Jespersen J.S."/>
        </authorList>
    </citation>
    <scope>NUCLEOTIDE SEQUENCE</scope>
    <source>
        <tissue evidence="1">Brain</tissue>
    </source>
</reference>
<feature type="non-terminal residue" evidence="1">
    <location>
        <position position="31"/>
    </location>
</feature>